<name>A0ACB9QDW8_BAUVA</name>
<protein>
    <submittedName>
        <fullName evidence="1">Uncharacterized protein</fullName>
    </submittedName>
</protein>
<sequence length="348" mass="39952">MEFLNHLSCFSKGIPRKTRKQPSTIIEELCHRFSFADIRSVTNNFKETLIIDQYGFVAVYKGYLNNGTTIVAVKTYKEGSLYGVSEFKNEVQFLCQLHHPNLLPLIGFCIEKKELVLVYEYADMSNGSLHDQLHCNRNNPNVDPLPWKRRLQICIDTARGLHYLHTGAKYAIIHRDINTQHILLSNKWEAKVSGLMWSKRGPLSMSRSLIRVDSRVMGTRGYADPQYVATGILTEKSDVFSFGMVLLEVVTAKMAWECFEKHLKEAFYHNKDSLASIVVEIIDPFLKSNIAPDCWKTFLDVTESCLCENGVERPNMGEVEVELEHALQLQEQADAKMEVQWDFHEKVN</sequence>
<gene>
    <name evidence="1" type="ORF">L6164_000868</name>
</gene>
<comment type="caution">
    <text evidence="1">The sequence shown here is derived from an EMBL/GenBank/DDBJ whole genome shotgun (WGS) entry which is preliminary data.</text>
</comment>
<keyword evidence="2" id="KW-1185">Reference proteome</keyword>
<reference evidence="1 2" key="1">
    <citation type="journal article" date="2022" name="DNA Res.">
        <title>Chromosomal-level genome assembly of the orchid tree Bauhinia variegata (Leguminosae; Cercidoideae) supports the allotetraploid origin hypothesis of Bauhinia.</title>
        <authorList>
            <person name="Zhong Y."/>
            <person name="Chen Y."/>
            <person name="Zheng D."/>
            <person name="Pang J."/>
            <person name="Liu Y."/>
            <person name="Luo S."/>
            <person name="Meng S."/>
            <person name="Qian L."/>
            <person name="Wei D."/>
            <person name="Dai S."/>
            <person name="Zhou R."/>
        </authorList>
    </citation>
    <scope>NUCLEOTIDE SEQUENCE [LARGE SCALE GENOMIC DNA]</scope>
    <source>
        <strain evidence="1">BV-YZ2020</strain>
    </source>
</reference>
<evidence type="ECO:0000313" key="2">
    <source>
        <dbReference type="Proteomes" id="UP000828941"/>
    </source>
</evidence>
<accession>A0ACB9QDW8</accession>
<dbReference type="Proteomes" id="UP000828941">
    <property type="component" value="Chromosome 1"/>
</dbReference>
<evidence type="ECO:0000313" key="1">
    <source>
        <dbReference type="EMBL" id="KAI4356885.1"/>
    </source>
</evidence>
<dbReference type="EMBL" id="CM039426">
    <property type="protein sequence ID" value="KAI4356885.1"/>
    <property type="molecule type" value="Genomic_DNA"/>
</dbReference>
<organism evidence="1 2">
    <name type="scientific">Bauhinia variegata</name>
    <name type="common">Purple orchid tree</name>
    <name type="synonym">Phanera variegata</name>
    <dbReference type="NCBI Taxonomy" id="167791"/>
    <lineage>
        <taxon>Eukaryota</taxon>
        <taxon>Viridiplantae</taxon>
        <taxon>Streptophyta</taxon>
        <taxon>Embryophyta</taxon>
        <taxon>Tracheophyta</taxon>
        <taxon>Spermatophyta</taxon>
        <taxon>Magnoliopsida</taxon>
        <taxon>eudicotyledons</taxon>
        <taxon>Gunneridae</taxon>
        <taxon>Pentapetalae</taxon>
        <taxon>rosids</taxon>
        <taxon>fabids</taxon>
        <taxon>Fabales</taxon>
        <taxon>Fabaceae</taxon>
        <taxon>Cercidoideae</taxon>
        <taxon>Cercideae</taxon>
        <taxon>Bauhiniinae</taxon>
        <taxon>Bauhinia</taxon>
    </lineage>
</organism>
<proteinExistence type="predicted"/>